<dbReference type="AlphaFoldDB" id="A0A078RIP9"/>
<evidence type="ECO:0000313" key="1">
    <source>
        <dbReference type="EMBL" id="KDS33772.1"/>
    </source>
</evidence>
<protein>
    <submittedName>
        <fullName evidence="1">Uncharacterized protein</fullName>
    </submittedName>
</protein>
<reference evidence="1 2" key="1">
    <citation type="submission" date="2014-04" db="EMBL/GenBank/DDBJ databases">
        <authorList>
            <person name="Sears C."/>
            <person name="Carroll K."/>
            <person name="Sack B.R."/>
            <person name="Qadri F."/>
            <person name="Myers L.L."/>
            <person name="Chung G.-T."/>
            <person name="Escheverria P."/>
            <person name="Fraser C.M."/>
            <person name="Sadzewicz L."/>
            <person name="Shefchek K.A."/>
            <person name="Tallon L."/>
            <person name="Das S.P."/>
            <person name="Daugherty S."/>
            <person name="Mongodin E.F."/>
        </authorList>
    </citation>
    <scope>NUCLEOTIDE SEQUENCE [LARGE SCALE GENOMIC DNA]</scope>
    <source>
        <strain evidence="2">3775 SL(B) 10 (iv)</strain>
    </source>
</reference>
<evidence type="ECO:0000313" key="2">
    <source>
        <dbReference type="Proteomes" id="UP000028134"/>
    </source>
</evidence>
<name>A0A078RIP9_PHOVU</name>
<comment type="caution">
    <text evidence="1">The sequence shown here is derived from an EMBL/GenBank/DDBJ whole genome shotgun (WGS) entry which is preliminary data.</text>
</comment>
<organism evidence="1 2">
    <name type="scientific">Phocaeicola vulgatus str. 3775 SL</name>
    <name type="common">B</name>
    <name type="synonym">iv</name>
    <dbReference type="NCBI Taxonomy" id="1339350"/>
    <lineage>
        <taxon>Bacteria</taxon>
        <taxon>Pseudomonadati</taxon>
        <taxon>Bacteroidota</taxon>
        <taxon>Bacteroidia</taxon>
        <taxon>Bacteroidales</taxon>
        <taxon>Bacteroidaceae</taxon>
        <taxon>Phocaeicola</taxon>
    </lineage>
</organism>
<proteinExistence type="predicted"/>
<dbReference type="Proteomes" id="UP000028134">
    <property type="component" value="Unassembled WGS sequence"/>
</dbReference>
<sequence length="42" mass="5049">MFSVSKYKYLHFLKNGNNFCCIFANRNLFEAKNNVIQYFHLA</sequence>
<accession>A0A078RIP9</accession>
<dbReference type="EMBL" id="JNHI01000001">
    <property type="protein sequence ID" value="KDS33772.1"/>
    <property type="molecule type" value="Genomic_DNA"/>
</dbReference>
<gene>
    <name evidence="1" type="ORF">M097_0032</name>
</gene>